<accession>A0A4V3SA98</accession>
<comment type="caution">
    <text evidence="1">The sequence shown here is derived from an EMBL/GenBank/DDBJ whole genome shotgun (WGS) entry which is preliminary data.</text>
</comment>
<proteinExistence type="predicted"/>
<dbReference type="Proteomes" id="UP000310200">
    <property type="component" value="Unassembled WGS sequence"/>
</dbReference>
<evidence type="ECO:0000313" key="2">
    <source>
        <dbReference type="Proteomes" id="UP000310200"/>
    </source>
</evidence>
<dbReference type="AlphaFoldDB" id="A0A4V3SA98"/>
<evidence type="ECO:0000313" key="1">
    <source>
        <dbReference type="EMBL" id="TGZ48164.1"/>
    </source>
</evidence>
<keyword evidence="2" id="KW-1185">Reference proteome</keyword>
<gene>
    <name evidence="1" type="ORF">DBV15_04582</name>
</gene>
<feature type="non-terminal residue" evidence="1">
    <location>
        <position position="1"/>
    </location>
</feature>
<reference evidence="1 2" key="1">
    <citation type="journal article" date="2019" name="Philos. Trans. R. Soc. Lond., B, Biol. Sci.">
        <title>Ant behaviour and brain gene expression of defending hosts depend on the ecological success of the intruding social parasite.</title>
        <authorList>
            <person name="Kaur R."/>
            <person name="Stoldt M."/>
            <person name="Jongepier E."/>
            <person name="Feldmeyer B."/>
            <person name="Menzel F."/>
            <person name="Bornberg-Bauer E."/>
            <person name="Foitzik S."/>
        </authorList>
    </citation>
    <scope>NUCLEOTIDE SEQUENCE [LARGE SCALE GENOMIC DNA]</scope>
    <source>
        <tissue evidence="1">Whole body</tissue>
    </source>
</reference>
<organism evidence="1 2">
    <name type="scientific">Temnothorax longispinosus</name>
    <dbReference type="NCBI Taxonomy" id="300112"/>
    <lineage>
        <taxon>Eukaryota</taxon>
        <taxon>Metazoa</taxon>
        <taxon>Ecdysozoa</taxon>
        <taxon>Arthropoda</taxon>
        <taxon>Hexapoda</taxon>
        <taxon>Insecta</taxon>
        <taxon>Pterygota</taxon>
        <taxon>Neoptera</taxon>
        <taxon>Endopterygota</taxon>
        <taxon>Hymenoptera</taxon>
        <taxon>Apocrita</taxon>
        <taxon>Aculeata</taxon>
        <taxon>Formicoidea</taxon>
        <taxon>Formicidae</taxon>
        <taxon>Myrmicinae</taxon>
        <taxon>Temnothorax</taxon>
    </lineage>
</organism>
<protein>
    <submittedName>
        <fullName evidence="1">Uncharacterized protein</fullName>
    </submittedName>
</protein>
<sequence>FDSGFLWNVFLNVLVNFQYLLRKTLLCHNYYILPYVPVTPSNIVLSRQVV</sequence>
<name>A0A4V3SA98_9HYME</name>
<dbReference type="EMBL" id="QBLH01002544">
    <property type="protein sequence ID" value="TGZ48164.1"/>
    <property type="molecule type" value="Genomic_DNA"/>
</dbReference>